<dbReference type="InterPro" id="IPR014044">
    <property type="entry name" value="CAP_dom"/>
</dbReference>
<evidence type="ECO:0000256" key="3">
    <source>
        <dbReference type="SAM" id="MobiDB-lite"/>
    </source>
</evidence>
<comment type="caution">
    <text evidence="6">The sequence shown here is derived from an EMBL/GenBank/DDBJ whole genome shotgun (WGS) entry which is preliminary data.</text>
</comment>
<dbReference type="Pfam" id="PF00188">
    <property type="entry name" value="CAP"/>
    <property type="match status" value="2"/>
</dbReference>
<evidence type="ECO:0000313" key="6">
    <source>
        <dbReference type="EMBL" id="CAG5074926.1"/>
    </source>
</evidence>
<proteinExistence type="predicted"/>
<dbReference type="OrthoDB" id="43654at2759"/>
<dbReference type="SMART" id="SM00198">
    <property type="entry name" value="SCP"/>
    <property type="match status" value="2"/>
</dbReference>
<dbReference type="Proteomes" id="UP000786811">
    <property type="component" value="Unassembled WGS sequence"/>
</dbReference>
<feature type="transmembrane region" description="Helical" evidence="4">
    <location>
        <begin position="263"/>
        <end position="283"/>
    </location>
</feature>
<feature type="domain" description="SCP" evidence="5">
    <location>
        <begin position="98"/>
        <end position="238"/>
    </location>
</feature>
<feature type="compositionally biased region" description="Polar residues" evidence="3">
    <location>
        <begin position="536"/>
        <end position="549"/>
    </location>
</feature>
<dbReference type="PRINTS" id="PR00837">
    <property type="entry name" value="V5TPXLIKE"/>
</dbReference>
<dbReference type="GO" id="GO:0005576">
    <property type="term" value="C:extracellular region"/>
    <property type="evidence" value="ECO:0007669"/>
    <property type="project" value="UniProtKB-SubCell"/>
</dbReference>
<dbReference type="InterPro" id="IPR018244">
    <property type="entry name" value="Allrgn_V5/Tpx1_CS"/>
</dbReference>
<dbReference type="InterPro" id="IPR001283">
    <property type="entry name" value="CRISP-related"/>
</dbReference>
<feature type="region of interest" description="Disordered" evidence="3">
    <location>
        <begin position="529"/>
        <end position="549"/>
    </location>
</feature>
<keyword evidence="4" id="KW-0812">Transmembrane</keyword>
<dbReference type="EMBL" id="CAJNRD030001116">
    <property type="protein sequence ID" value="CAG5074926.1"/>
    <property type="molecule type" value="Genomic_DNA"/>
</dbReference>
<evidence type="ECO:0000256" key="1">
    <source>
        <dbReference type="ARBA" id="ARBA00004613"/>
    </source>
</evidence>
<dbReference type="Gene3D" id="3.40.33.10">
    <property type="entry name" value="CAP"/>
    <property type="match status" value="3"/>
</dbReference>
<keyword evidence="2" id="KW-0964">Secreted</keyword>
<evidence type="ECO:0000256" key="4">
    <source>
        <dbReference type="SAM" id="Phobius"/>
    </source>
</evidence>
<gene>
    <name evidence="6" type="ORF">HICCMSTLAB_LOCUS1137</name>
</gene>
<dbReference type="AlphaFoldDB" id="A0A8J2EJ73"/>
<dbReference type="SUPFAM" id="SSF55797">
    <property type="entry name" value="PR-1-like"/>
    <property type="match status" value="2"/>
</dbReference>
<sequence length="604" mass="68353">THPAFIQLHLDTPNPESSDIKPVNLIRGPLVDKPVDTFRPTVFYQKTTKCSLNSDHILHHKIQSKMNLYIVFLFCGIFSITYACFGKSVLKAGAVSCQDKQTILDEHNRLRQLIALGQIWDDELASIAQKWAETCPESHDVNRHVRRFAVGQNIARTWTTRPPGPFDAEPNWRRQISGWFNEVQFFQTGIPRSSGHFTQIVWSDTFLIGCGYSFYYDPSKGYTKNYVCNYGPSGNVLGYPPYQSGQPSCGNYGLSYSNRYAGLCYLEVKFFLLRIFILAIYILKIEGMKTYCPGVEVLETGGISCELKDEILKKHNELRNSIASGLVDGQPPAENMRELQEVGQNIGITRSHLKKPPTKKDFAKQIKKWFDENEFFNFNPINPTDIANAGHYTQLAWANTYLVGCGFTRYLSEGVTYRLYVCNYAVGQTNLLPQYVAKFLEKLVVNLVRKSFESNFCRQLDEQPSSFPRLAANLVTSCCSKSTESCDRGNYLKTLPYIKGVHNCPEEFPPSATYPALCATEGLSESTCDADEDKSVNSPISSLPPQVNSRKSLVDEMEYSAYDNEENRQAFGSKDIEPTDLGSERVYVRDLHVDAILKTNKFKK</sequence>
<feature type="non-terminal residue" evidence="6">
    <location>
        <position position="604"/>
    </location>
</feature>
<feature type="domain" description="SCP" evidence="5">
    <location>
        <begin position="306"/>
        <end position="433"/>
    </location>
</feature>
<feature type="non-terminal residue" evidence="6">
    <location>
        <position position="1"/>
    </location>
</feature>
<dbReference type="InterPro" id="IPR035940">
    <property type="entry name" value="CAP_sf"/>
</dbReference>
<name>A0A8J2EJ73_COTCN</name>
<reference evidence="6" key="1">
    <citation type="submission" date="2021-04" db="EMBL/GenBank/DDBJ databases">
        <authorList>
            <person name="Chebbi M.A.C M."/>
        </authorList>
    </citation>
    <scope>NUCLEOTIDE SEQUENCE</scope>
</reference>
<keyword evidence="4" id="KW-0472">Membrane</keyword>
<organism evidence="6 7">
    <name type="scientific">Cotesia congregata</name>
    <name type="common">Parasitoid wasp</name>
    <name type="synonym">Apanteles congregatus</name>
    <dbReference type="NCBI Taxonomy" id="51543"/>
    <lineage>
        <taxon>Eukaryota</taxon>
        <taxon>Metazoa</taxon>
        <taxon>Ecdysozoa</taxon>
        <taxon>Arthropoda</taxon>
        <taxon>Hexapoda</taxon>
        <taxon>Insecta</taxon>
        <taxon>Pterygota</taxon>
        <taxon>Neoptera</taxon>
        <taxon>Endopterygota</taxon>
        <taxon>Hymenoptera</taxon>
        <taxon>Apocrita</taxon>
        <taxon>Ichneumonoidea</taxon>
        <taxon>Braconidae</taxon>
        <taxon>Microgastrinae</taxon>
        <taxon>Cotesia</taxon>
    </lineage>
</organism>
<evidence type="ECO:0000256" key="2">
    <source>
        <dbReference type="ARBA" id="ARBA00022525"/>
    </source>
</evidence>
<evidence type="ECO:0000313" key="7">
    <source>
        <dbReference type="Proteomes" id="UP000786811"/>
    </source>
</evidence>
<comment type="subcellular location">
    <subcellularLocation>
        <location evidence="1">Secreted</location>
    </subcellularLocation>
</comment>
<dbReference type="PANTHER" id="PTHR10334">
    <property type="entry name" value="CYSTEINE-RICH SECRETORY PROTEIN-RELATED"/>
    <property type="match status" value="1"/>
</dbReference>
<keyword evidence="7" id="KW-1185">Reference proteome</keyword>
<dbReference type="PROSITE" id="PS01009">
    <property type="entry name" value="CRISP_1"/>
    <property type="match status" value="2"/>
</dbReference>
<dbReference type="CDD" id="cd05380">
    <property type="entry name" value="CAP_euk"/>
    <property type="match status" value="2"/>
</dbReference>
<feature type="transmembrane region" description="Helical" evidence="4">
    <location>
        <begin position="66"/>
        <end position="85"/>
    </location>
</feature>
<evidence type="ECO:0000259" key="5">
    <source>
        <dbReference type="SMART" id="SM00198"/>
    </source>
</evidence>
<keyword evidence="4" id="KW-1133">Transmembrane helix</keyword>
<accession>A0A8J2EJ73</accession>
<protein>
    <submittedName>
        <fullName evidence="6">Similar to Venom allergen 3 (Solenopsis invicta)</fullName>
    </submittedName>
</protein>